<dbReference type="Gene3D" id="3.40.50.720">
    <property type="entry name" value="NAD(P)-binding Rossmann-like Domain"/>
    <property type="match status" value="1"/>
</dbReference>
<dbReference type="GO" id="GO:0005739">
    <property type="term" value="C:mitochondrion"/>
    <property type="evidence" value="ECO:0007669"/>
    <property type="project" value="TreeGrafter"/>
</dbReference>
<reference evidence="9" key="1">
    <citation type="submission" date="2022-05" db="EMBL/GenBank/DDBJ databases">
        <authorList>
            <person name="Okamura Y."/>
        </authorList>
    </citation>
    <scope>NUCLEOTIDE SEQUENCE</scope>
</reference>
<protein>
    <recommendedName>
        <fullName evidence="2">Malate dehydrogenase, mitochondrial</fullName>
        <ecNumber evidence="1">1.1.1.37</ecNumber>
    </recommendedName>
</protein>
<accession>A0A9P0TTR9</accession>
<dbReference type="EMBL" id="CALOZG010000085">
    <property type="protein sequence ID" value="CAH4037675.1"/>
    <property type="molecule type" value="Genomic_DNA"/>
</dbReference>
<keyword evidence="4 6" id="KW-0560">Oxidoreductase</keyword>
<evidence type="ECO:0000256" key="6">
    <source>
        <dbReference type="RuleBase" id="RU003369"/>
    </source>
</evidence>
<evidence type="ECO:0000259" key="7">
    <source>
        <dbReference type="Pfam" id="PF00056"/>
    </source>
</evidence>
<name>A0A9P0TTR9_PIEBR</name>
<evidence type="ECO:0000256" key="1">
    <source>
        <dbReference type="ARBA" id="ARBA00012995"/>
    </source>
</evidence>
<organism evidence="9 10">
    <name type="scientific">Pieris brassicae</name>
    <name type="common">White butterfly</name>
    <name type="synonym">Large white butterfly</name>
    <dbReference type="NCBI Taxonomy" id="7116"/>
    <lineage>
        <taxon>Eukaryota</taxon>
        <taxon>Metazoa</taxon>
        <taxon>Ecdysozoa</taxon>
        <taxon>Arthropoda</taxon>
        <taxon>Hexapoda</taxon>
        <taxon>Insecta</taxon>
        <taxon>Pterygota</taxon>
        <taxon>Neoptera</taxon>
        <taxon>Endopterygota</taxon>
        <taxon>Lepidoptera</taxon>
        <taxon>Glossata</taxon>
        <taxon>Ditrysia</taxon>
        <taxon>Papilionoidea</taxon>
        <taxon>Pieridae</taxon>
        <taxon>Pierinae</taxon>
        <taxon>Pieris</taxon>
    </lineage>
</organism>
<evidence type="ECO:0000256" key="5">
    <source>
        <dbReference type="ARBA" id="ARBA00023027"/>
    </source>
</evidence>
<comment type="caution">
    <text evidence="9">The sequence shown here is derived from an EMBL/GenBank/DDBJ whole genome shotgun (WGS) entry which is preliminary data.</text>
</comment>
<sequence length="398" mass="43987">MFRFLRLLNSQAPVIICKANWQNFVKSDALALIEKQCEMYCPKPRFPPRKVAVVGAGTDVGRVASLFLKQQKVIKTLALYDNQPEHNVCGVANDLAHIDTSSEIEAYQGKMFLKDALHDADVVLICGGCCIQPPCCNSLDRDLFFYNMQHVRTSTLACAQFCPQAIIAVQTPPVDCNYALCAHTLKVAGVYDKRKVLGVNAINAMRANQLFCSITGADPSKNQTPVICGTGRCTRVPVFSAAKAGNFPQTQVDCLTRLVREADEIICKVKSNREQGHLSIGFSTARFVINIMRGLFEGPTFIDSALVEQGDPGKCYGMPICATPVTVGKNGVAGYAVPNLNDFEKRLLEDSKCDLEDMLNLGRCYAVGDEYYLHPQKTCPCIEWRPCQVCEPKRIRQK</sequence>
<dbReference type="Pfam" id="PF02866">
    <property type="entry name" value="Ldh_1_C"/>
    <property type="match status" value="1"/>
</dbReference>
<dbReference type="Proteomes" id="UP001152562">
    <property type="component" value="Unassembled WGS sequence"/>
</dbReference>
<evidence type="ECO:0000256" key="2">
    <source>
        <dbReference type="ARBA" id="ARBA00016075"/>
    </source>
</evidence>
<dbReference type="GO" id="GO:0030060">
    <property type="term" value="F:L-malate dehydrogenase (NAD+) activity"/>
    <property type="evidence" value="ECO:0007669"/>
    <property type="project" value="UniProtKB-EC"/>
</dbReference>
<dbReference type="InterPro" id="IPR001236">
    <property type="entry name" value="Lactate/malate_DH_N"/>
</dbReference>
<feature type="domain" description="Lactate/malate dehydrogenase N-terminal" evidence="7">
    <location>
        <begin position="50"/>
        <end position="198"/>
    </location>
</feature>
<dbReference type="AlphaFoldDB" id="A0A9P0TTR9"/>
<dbReference type="OrthoDB" id="6626850at2759"/>
<evidence type="ECO:0000259" key="8">
    <source>
        <dbReference type="Pfam" id="PF02866"/>
    </source>
</evidence>
<dbReference type="InterPro" id="IPR022383">
    <property type="entry name" value="Lactate/malate_DH_C"/>
</dbReference>
<evidence type="ECO:0000313" key="9">
    <source>
        <dbReference type="EMBL" id="CAH4037675.1"/>
    </source>
</evidence>
<keyword evidence="5" id="KW-0520">NAD</keyword>
<dbReference type="SUPFAM" id="SSF56327">
    <property type="entry name" value="LDH C-terminal domain-like"/>
    <property type="match status" value="1"/>
</dbReference>
<gene>
    <name evidence="9" type="ORF">PIBRA_LOCUS13314</name>
</gene>
<dbReference type="Gene3D" id="3.90.110.10">
    <property type="entry name" value="Lactate dehydrogenase/glycoside hydrolase, family 4, C-terminal"/>
    <property type="match status" value="1"/>
</dbReference>
<dbReference type="PANTHER" id="PTHR11540:SF16">
    <property type="entry name" value="MALATE DEHYDROGENASE, MITOCHONDRIAL"/>
    <property type="match status" value="1"/>
</dbReference>
<dbReference type="InterPro" id="IPR036291">
    <property type="entry name" value="NAD(P)-bd_dom_sf"/>
</dbReference>
<dbReference type="EC" id="1.1.1.37" evidence="1"/>
<keyword evidence="10" id="KW-1185">Reference proteome</keyword>
<feature type="domain" description="Lactate/malate dehydrogenase C-terminal" evidence="8">
    <location>
        <begin position="205"/>
        <end position="361"/>
    </location>
</feature>
<proteinExistence type="inferred from homology"/>
<dbReference type="SUPFAM" id="SSF51735">
    <property type="entry name" value="NAD(P)-binding Rossmann-fold domains"/>
    <property type="match status" value="1"/>
</dbReference>
<dbReference type="PANTHER" id="PTHR11540">
    <property type="entry name" value="MALATE AND LACTATE DEHYDROGENASE"/>
    <property type="match status" value="1"/>
</dbReference>
<dbReference type="Pfam" id="PF00056">
    <property type="entry name" value="Ldh_1_N"/>
    <property type="match status" value="1"/>
</dbReference>
<evidence type="ECO:0000313" key="10">
    <source>
        <dbReference type="Proteomes" id="UP001152562"/>
    </source>
</evidence>
<dbReference type="InterPro" id="IPR015955">
    <property type="entry name" value="Lactate_DH/Glyco_Ohase_4_C"/>
</dbReference>
<evidence type="ECO:0000256" key="4">
    <source>
        <dbReference type="ARBA" id="ARBA00023002"/>
    </source>
</evidence>
<evidence type="ECO:0000256" key="3">
    <source>
        <dbReference type="ARBA" id="ARBA00022532"/>
    </source>
</evidence>
<dbReference type="GO" id="GO:0006099">
    <property type="term" value="P:tricarboxylic acid cycle"/>
    <property type="evidence" value="ECO:0007669"/>
    <property type="project" value="UniProtKB-KW"/>
</dbReference>
<keyword evidence="3" id="KW-0816">Tricarboxylic acid cycle</keyword>
<comment type="similarity">
    <text evidence="6">Belongs to the LDH/MDH superfamily.</text>
</comment>